<dbReference type="AlphaFoldDB" id="A0A4Q5N552"/>
<keyword evidence="7" id="KW-1185">Reference proteome</keyword>
<keyword evidence="3" id="KW-0804">Transcription</keyword>
<dbReference type="InterPro" id="IPR009057">
    <property type="entry name" value="Homeodomain-like_sf"/>
</dbReference>
<evidence type="ECO:0000313" key="6">
    <source>
        <dbReference type="EMBL" id="RYV51191.1"/>
    </source>
</evidence>
<evidence type="ECO:0000256" key="1">
    <source>
        <dbReference type="ARBA" id="ARBA00023015"/>
    </source>
</evidence>
<name>A0A4Q5N552_9MICO</name>
<keyword evidence="2 4" id="KW-0238">DNA-binding</keyword>
<dbReference type="Pfam" id="PF13305">
    <property type="entry name" value="TetR_C_33"/>
    <property type="match status" value="1"/>
</dbReference>
<dbReference type="SUPFAM" id="SSF48498">
    <property type="entry name" value="Tetracyclin repressor-like, C-terminal domain"/>
    <property type="match status" value="1"/>
</dbReference>
<evidence type="ECO:0000256" key="4">
    <source>
        <dbReference type="PROSITE-ProRule" id="PRU00335"/>
    </source>
</evidence>
<dbReference type="EMBL" id="SDWW01000020">
    <property type="protein sequence ID" value="RYV51191.1"/>
    <property type="molecule type" value="Genomic_DNA"/>
</dbReference>
<keyword evidence="1" id="KW-0805">Transcription regulation</keyword>
<dbReference type="Pfam" id="PF00440">
    <property type="entry name" value="TetR_N"/>
    <property type="match status" value="1"/>
</dbReference>
<evidence type="ECO:0000259" key="5">
    <source>
        <dbReference type="PROSITE" id="PS50977"/>
    </source>
</evidence>
<dbReference type="PANTHER" id="PTHR30055:SF220">
    <property type="entry name" value="TETR-FAMILY REGULATORY PROTEIN"/>
    <property type="match status" value="1"/>
</dbReference>
<dbReference type="GO" id="GO:0000976">
    <property type="term" value="F:transcription cis-regulatory region binding"/>
    <property type="evidence" value="ECO:0007669"/>
    <property type="project" value="TreeGrafter"/>
</dbReference>
<reference evidence="6 7" key="1">
    <citation type="submission" date="2019-01" db="EMBL/GenBank/DDBJ databases">
        <title>Novel species of Cellulomonas.</title>
        <authorList>
            <person name="Liu Q."/>
            <person name="Xin Y.-H."/>
        </authorList>
    </citation>
    <scope>NUCLEOTIDE SEQUENCE [LARGE SCALE GENOMIC DNA]</scope>
    <source>
        <strain evidence="6 7">HLT2-17</strain>
    </source>
</reference>
<dbReference type="OrthoDB" id="3173376at2"/>
<feature type="DNA-binding region" description="H-T-H motif" evidence="4">
    <location>
        <begin position="28"/>
        <end position="47"/>
    </location>
</feature>
<dbReference type="SUPFAM" id="SSF46689">
    <property type="entry name" value="Homeodomain-like"/>
    <property type="match status" value="1"/>
</dbReference>
<dbReference type="InterPro" id="IPR050109">
    <property type="entry name" value="HTH-type_TetR-like_transc_reg"/>
</dbReference>
<dbReference type="InterPro" id="IPR025996">
    <property type="entry name" value="MT1864/Rv1816-like_C"/>
</dbReference>
<evidence type="ECO:0000313" key="7">
    <source>
        <dbReference type="Proteomes" id="UP000293764"/>
    </source>
</evidence>
<proteinExistence type="predicted"/>
<gene>
    <name evidence="6" type="ORF">EUA98_09880</name>
</gene>
<dbReference type="RefSeq" id="WP_130102513.1">
    <property type="nucleotide sequence ID" value="NZ_SDWW01000020.1"/>
</dbReference>
<dbReference type="InterPro" id="IPR001647">
    <property type="entry name" value="HTH_TetR"/>
</dbReference>
<dbReference type="PROSITE" id="PS50977">
    <property type="entry name" value="HTH_TETR_2"/>
    <property type="match status" value="1"/>
</dbReference>
<evidence type="ECO:0000256" key="3">
    <source>
        <dbReference type="ARBA" id="ARBA00023163"/>
    </source>
</evidence>
<organism evidence="6 7">
    <name type="scientific">Pengzhenrongella frigida</name>
    <dbReference type="NCBI Taxonomy" id="1259133"/>
    <lineage>
        <taxon>Bacteria</taxon>
        <taxon>Bacillati</taxon>
        <taxon>Actinomycetota</taxon>
        <taxon>Actinomycetes</taxon>
        <taxon>Micrococcales</taxon>
        <taxon>Pengzhenrongella</taxon>
    </lineage>
</organism>
<dbReference type="Gene3D" id="1.10.357.10">
    <property type="entry name" value="Tetracycline Repressor, domain 2"/>
    <property type="match status" value="1"/>
</dbReference>
<comment type="caution">
    <text evidence="6">The sequence shown here is derived from an EMBL/GenBank/DDBJ whole genome shotgun (WGS) entry which is preliminary data.</text>
</comment>
<feature type="domain" description="HTH tetR-type" evidence="5">
    <location>
        <begin position="5"/>
        <end position="65"/>
    </location>
</feature>
<accession>A0A4Q5N552</accession>
<dbReference type="PANTHER" id="PTHR30055">
    <property type="entry name" value="HTH-TYPE TRANSCRIPTIONAL REGULATOR RUTR"/>
    <property type="match status" value="1"/>
</dbReference>
<dbReference type="Proteomes" id="UP000293764">
    <property type="component" value="Unassembled WGS sequence"/>
</dbReference>
<sequence>MSADAALPDRLITAALELLADQPAEELSIRQVAQRVGVSHQAPYVHFGDRRRFLAAVAGAGLEVAAADAQSRVTSAGPDPAVRLRALVRAYLSFVDERPYVHDLAYGPLVAMRDHPRLQAAALAYWNLLRDTVAANQPVGVPAAEVLRRAATAWGTVYGIARLDAAHKIPRTVPADRSQLLDDAIKTLLEGWRAPSAPGERPSR</sequence>
<evidence type="ECO:0000256" key="2">
    <source>
        <dbReference type="ARBA" id="ARBA00023125"/>
    </source>
</evidence>
<protein>
    <submittedName>
        <fullName evidence="6">TetR/AcrR family transcriptional regulator</fullName>
    </submittedName>
</protein>
<dbReference type="GO" id="GO:0003700">
    <property type="term" value="F:DNA-binding transcription factor activity"/>
    <property type="evidence" value="ECO:0007669"/>
    <property type="project" value="TreeGrafter"/>
</dbReference>
<dbReference type="InterPro" id="IPR036271">
    <property type="entry name" value="Tet_transcr_reg_TetR-rel_C_sf"/>
</dbReference>